<dbReference type="Proteomes" id="UP000076715">
    <property type="component" value="Unassembled WGS sequence"/>
</dbReference>
<keyword evidence="3" id="KW-1185">Reference proteome</keyword>
<organism evidence="2 3">
    <name type="scientific">Aquimarina aggregata</name>
    <dbReference type="NCBI Taxonomy" id="1642818"/>
    <lineage>
        <taxon>Bacteria</taxon>
        <taxon>Pseudomonadati</taxon>
        <taxon>Bacteroidota</taxon>
        <taxon>Flavobacteriia</taxon>
        <taxon>Flavobacteriales</taxon>
        <taxon>Flavobacteriaceae</taxon>
        <taxon>Aquimarina</taxon>
    </lineage>
</organism>
<dbReference type="InterPro" id="IPR036359">
    <property type="entry name" value="Thiol_cytolysin_sf"/>
</dbReference>
<dbReference type="Gene3D" id="3.30.1040.20">
    <property type="match status" value="1"/>
</dbReference>
<keyword evidence="1" id="KW-0732">Signal</keyword>
<dbReference type="EMBL" id="LQRT01000010">
    <property type="protein sequence ID" value="KZS40965.1"/>
    <property type="molecule type" value="Genomic_DNA"/>
</dbReference>
<dbReference type="InterPro" id="IPR001869">
    <property type="entry name" value="Thiol_cytolysin"/>
</dbReference>
<reference evidence="2 3" key="1">
    <citation type="submission" date="2016-01" db="EMBL/GenBank/DDBJ databases">
        <title>The draft genome sequence of Aquimarina sp. RZW4-3-2.</title>
        <authorList>
            <person name="Wang Y."/>
        </authorList>
    </citation>
    <scope>NUCLEOTIDE SEQUENCE [LARGE SCALE GENOMIC DNA]</scope>
    <source>
        <strain evidence="2 3">RZW4-3-2</strain>
    </source>
</reference>
<dbReference type="PRINTS" id="PR01400">
    <property type="entry name" value="TACYTOLYSIN"/>
</dbReference>
<dbReference type="InterPro" id="IPR036363">
    <property type="entry name" value="Thiol_cytolysin_ab_sf"/>
</dbReference>
<evidence type="ECO:0000313" key="3">
    <source>
        <dbReference type="Proteomes" id="UP000076715"/>
    </source>
</evidence>
<comment type="caution">
    <text evidence="2">The sequence shown here is derived from an EMBL/GenBank/DDBJ whole genome shotgun (WGS) entry which is preliminary data.</text>
</comment>
<sequence>MKKLSKLFSSLSILVFLLSTFGCSSDESSDPSNPDPNENSLTYDEVFSIGNQIPSFNEERIERILSQEKTTIDEDNGDGTTSRFVCNTETVDLKDGTGRFNLFETNAEVVFPGNLLQGKTLAEPTPSPIVVERAGGTISMNINNGNLQSAVTVDQVKRSTIQEAINQIINTSGEEAPANFTVDIEQVESEEHLAVELGINIRAFRANVSSSFEFSSEKEFNRTLVKLDQSMYTISFDLPTDIGQIFDESVTPEDLEVFVQPDNPATFVSSVTFGRIFYMLIESTSSRQEMNSSINASFSGLAVQGSAGLDINSVSSLQDLKIKVIAYGGPASTSFELIGETNIQDIADALGQSSDLRFALPISYVVRSVERPDQIVGADLTTQFDRTTCEEKGQLPLIAYRNLVDIFGADDSIGAAFNIQGTTIGVYNSVGNKYAIYDAGIGQVLGTFDHNDPNGPLGVSDLDNVGAGLKFTEKSKGFNDTSIILIDNGGRVSQTFDLNDNFNISDPNPIGTYDPISSIANILGIDLRSGQPTRYDLSSESISAAAGLPFSMASNNRMTSIVFSGESPRFVQNLFSSSTRRSNVAAQNLTELNTSSDPDGTVFNKINAAAILRFPGGIEQLLLINEQGDLMMYLDNMDGRPNGVYREIRDGRFTANYSGIRVLQ</sequence>
<evidence type="ECO:0000313" key="2">
    <source>
        <dbReference type="EMBL" id="KZS40965.1"/>
    </source>
</evidence>
<evidence type="ECO:0000256" key="1">
    <source>
        <dbReference type="SAM" id="SignalP"/>
    </source>
</evidence>
<dbReference type="GO" id="GO:0015485">
    <property type="term" value="F:cholesterol binding"/>
    <property type="evidence" value="ECO:0007669"/>
    <property type="project" value="InterPro"/>
</dbReference>
<dbReference type="Gene3D" id="3.40.30.40">
    <property type="entry name" value="Perfringolysin"/>
    <property type="match status" value="1"/>
</dbReference>
<accession>A0A163B132</accession>
<dbReference type="SUPFAM" id="SSF56978">
    <property type="entry name" value="Perfringolysin"/>
    <property type="match status" value="1"/>
</dbReference>
<name>A0A163B132_9FLAO</name>
<dbReference type="RefSeq" id="WP_066313458.1">
    <property type="nucleotide sequence ID" value="NZ_LQRT01000010.1"/>
</dbReference>
<dbReference type="PROSITE" id="PS51257">
    <property type="entry name" value="PROKAR_LIPOPROTEIN"/>
    <property type="match status" value="1"/>
</dbReference>
<dbReference type="OrthoDB" id="662759at2"/>
<gene>
    <name evidence="2" type="ORF">AWE51_24510</name>
</gene>
<protein>
    <recommendedName>
        <fullName evidence="4">Thiol-activated cytolysin</fullName>
    </recommendedName>
</protein>
<dbReference type="AlphaFoldDB" id="A0A163B132"/>
<proteinExistence type="predicted"/>
<dbReference type="STRING" id="1642818.AWE51_24510"/>
<feature type="chain" id="PRO_5007841643" description="Thiol-activated cytolysin" evidence="1">
    <location>
        <begin position="25"/>
        <end position="664"/>
    </location>
</feature>
<dbReference type="Gene3D" id="3.90.840.10">
    <property type="entry name" value="Thiol-activated cytolysin superfamily/Thiol-activated cytolysin, alpha-beta domain"/>
    <property type="match status" value="1"/>
</dbReference>
<feature type="signal peptide" evidence="1">
    <location>
        <begin position="1"/>
        <end position="24"/>
    </location>
</feature>
<dbReference type="Pfam" id="PF01289">
    <property type="entry name" value="Thiol_cytolysin"/>
    <property type="match status" value="1"/>
</dbReference>
<evidence type="ECO:0008006" key="4">
    <source>
        <dbReference type="Google" id="ProtNLM"/>
    </source>
</evidence>